<evidence type="ECO:0000313" key="8">
    <source>
        <dbReference type="EMBL" id="MQL51644.1"/>
    </source>
</evidence>
<dbReference type="GO" id="GO:0007165">
    <property type="term" value="P:signal transduction"/>
    <property type="evidence" value="ECO:0007669"/>
    <property type="project" value="UniProtKB-KW"/>
</dbReference>
<feature type="coiled-coil region" evidence="4">
    <location>
        <begin position="136"/>
        <end position="170"/>
    </location>
</feature>
<evidence type="ECO:0000259" key="6">
    <source>
        <dbReference type="PROSITE" id="PS50111"/>
    </source>
</evidence>
<dbReference type="RefSeq" id="WP_152945580.1">
    <property type="nucleotide sequence ID" value="NZ_WHYR01000010.1"/>
</dbReference>
<accession>A0A6N7INU0</accession>
<dbReference type="PROSITE" id="PS50885">
    <property type="entry name" value="HAMP"/>
    <property type="match status" value="1"/>
</dbReference>
<keyword evidence="1 3" id="KW-0807">Transducer</keyword>
<organism evidence="8 9">
    <name type="scientific">Desulfofundulus thermobenzoicus</name>
    <dbReference type="NCBI Taxonomy" id="29376"/>
    <lineage>
        <taxon>Bacteria</taxon>
        <taxon>Bacillati</taxon>
        <taxon>Bacillota</taxon>
        <taxon>Clostridia</taxon>
        <taxon>Eubacteriales</taxon>
        <taxon>Peptococcaceae</taxon>
        <taxon>Desulfofundulus</taxon>
    </lineage>
</organism>
<evidence type="ECO:0000256" key="2">
    <source>
        <dbReference type="ARBA" id="ARBA00029447"/>
    </source>
</evidence>
<dbReference type="AlphaFoldDB" id="A0A6N7INU0"/>
<comment type="caution">
    <text evidence="8">The sequence shown here is derived from an EMBL/GenBank/DDBJ whole genome shotgun (WGS) entry which is preliminary data.</text>
</comment>
<dbReference type="PROSITE" id="PS50111">
    <property type="entry name" value="CHEMOTAXIS_TRANSDUC_2"/>
    <property type="match status" value="1"/>
</dbReference>
<keyword evidence="5" id="KW-0812">Transmembrane</keyword>
<keyword evidence="9" id="KW-1185">Reference proteome</keyword>
<dbReference type="GO" id="GO:0006935">
    <property type="term" value="P:chemotaxis"/>
    <property type="evidence" value="ECO:0007669"/>
    <property type="project" value="InterPro"/>
</dbReference>
<reference evidence="8 9" key="1">
    <citation type="submission" date="2019-10" db="EMBL/GenBank/DDBJ databases">
        <title>Comparative genomics of sulfur disproportionating microorganisms.</title>
        <authorList>
            <person name="Ward L.M."/>
            <person name="Bertran E."/>
            <person name="Johnston D."/>
        </authorList>
    </citation>
    <scope>NUCLEOTIDE SEQUENCE [LARGE SCALE GENOMIC DNA]</scope>
    <source>
        <strain evidence="8 9">DSM 14055</strain>
    </source>
</reference>
<dbReference type="InterPro" id="IPR003660">
    <property type="entry name" value="HAMP_dom"/>
</dbReference>
<gene>
    <name evidence="8" type="ORF">GFC01_05085</name>
</gene>
<dbReference type="PRINTS" id="PR00260">
    <property type="entry name" value="CHEMTRNSDUCR"/>
</dbReference>
<dbReference type="GO" id="GO:0004888">
    <property type="term" value="F:transmembrane signaling receptor activity"/>
    <property type="evidence" value="ECO:0007669"/>
    <property type="project" value="InterPro"/>
</dbReference>
<keyword evidence="4" id="KW-0175">Coiled coil</keyword>
<dbReference type="OrthoDB" id="5392220at2"/>
<dbReference type="SMART" id="SM00283">
    <property type="entry name" value="MA"/>
    <property type="match status" value="1"/>
</dbReference>
<dbReference type="CDD" id="cd06225">
    <property type="entry name" value="HAMP"/>
    <property type="match status" value="1"/>
</dbReference>
<feature type="domain" description="HAMP" evidence="7">
    <location>
        <begin position="281"/>
        <end position="334"/>
    </location>
</feature>
<keyword evidence="5" id="KW-0472">Membrane</keyword>
<dbReference type="Gene3D" id="1.10.287.950">
    <property type="entry name" value="Methyl-accepting chemotaxis protein"/>
    <property type="match status" value="1"/>
</dbReference>
<dbReference type="InterPro" id="IPR004089">
    <property type="entry name" value="MCPsignal_dom"/>
</dbReference>
<dbReference type="SMART" id="SM00304">
    <property type="entry name" value="HAMP"/>
    <property type="match status" value="2"/>
</dbReference>
<dbReference type="PANTHER" id="PTHR32089">
    <property type="entry name" value="METHYL-ACCEPTING CHEMOTAXIS PROTEIN MCPB"/>
    <property type="match status" value="1"/>
</dbReference>
<dbReference type="CDD" id="cd11386">
    <property type="entry name" value="MCP_signal"/>
    <property type="match status" value="1"/>
</dbReference>
<dbReference type="PANTHER" id="PTHR32089:SF112">
    <property type="entry name" value="LYSOZYME-LIKE PROTEIN-RELATED"/>
    <property type="match status" value="1"/>
</dbReference>
<name>A0A6N7INU0_9FIRM</name>
<protein>
    <submittedName>
        <fullName evidence="8">HAMP domain-containing protein</fullName>
    </submittedName>
</protein>
<dbReference type="EMBL" id="WHYR01000010">
    <property type="protein sequence ID" value="MQL51644.1"/>
    <property type="molecule type" value="Genomic_DNA"/>
</dbReference>
<feature type="transmembrane region" description="Helical" evidence="5">
    <location>
        <begin position="74"/>
        <end position="96"/>
    </location>
</feature>
<dbReference type="Proteomes" id="UP000441717">
    <property type="component" value="Unassembled WGS sequence"/>
</dbReference>
<evidence type="ECO:0000259" key="7">
    <source>
        <dbReference type="PROSITE" id="PS50885"/>
    </source>
</evidence>
<feature type="transmembrane region" description="Helical" evidence="5">
    <location>
        <begin position="260"/>
        <end position="281"/>
    </location>
</feature>
<evidence type="ECO:0000256" key="5">
    <source>
        <dbReference type="SAM" id="Phobius"/>
    </source>
</evidence>
<dbReference type="Pfam" id="PF00672">
    <property type="entry name" value="HAMP"/>
    <property type="match status" value="1"/>
</dbReference>
<dbReference type="SUPFAM" id="SSF58104">
    <property type="entry name" value="Methyl-accepting chemotaxis protein (MCP) signaling domain"/>
    <property type="match status" value="1"/>
</dbReference>
<dbReference type="Pfam" id="PF00015">
    <property type="entry name" value="MCPsignal"/>
    <property type="match status" value="1"/>
</dbReference>
<proteinExistence type="inferred from homology"/>
<dbReference type="InterPro" id="IPR004090">
    <property type="entry name" value="Chemotax_Me-accpt_rcpt"/>
</dbReference>
<evidence type="ECO:0000256" key="3">
    <source>
        <dbReference type="PROSITE-ProRule" id="PRU00284"/>
    </source>
</evidence>
<evidence type="ECO:0000256" key="4">
    <source>
        <dbReference type="SAM" id="Coils"/>
    </source>
</evidence>
<comment type="similarity">
    <text evidence="2">Belongs to the methyl-accepting chemotaxis (MCP) protein family.</text>
</comment>
<dbReference type="InterPro" id="IPR054687">
    <property type="entry name" value="Two-CW_dom"/>
</dbReference>
<dbReference type="GO" id="GO:0016020">
    <property type="term" value="C:membrane"/>
    <property type="evidence" value="ECO:0007669"/>
    <property type="project" value="InterPro"/>
</dbReference>
<evidence type="ECO:0000313" key="9">
    <source>
        <dbReference type="Proteomes" id="UP000441717"/>
    </source>
</evidence>
<keyword evidence="5" id="KW-1133">Transmembrane helix</keyword>
<evidence type="ECO:0000256" key="1">
    <source>
        <dbReference type="ARBA" id="ARBA00023224"/>
    </source>
</evidence>
<feature type="domain" description="Methyl-accepting transducer" evidence="6">
    <location>
        <begin position="332"/>
        <end position="582"/>
    </location>
</feature>
<dbReference type="NCBIfam" id="NF045718">
    <property type="entry name" value="two_CW_domain"/>
    <property type="match status" value="1"/>
</dbReference>
<sequence length="598" mass="63309">MAQKNCWEVEKCPEATRQACPAFKENRGTECWKVTGTLCRGETQGTMAEKIGQCRDCAYYKSVNRVRYSIGVKLAAGFGLVLLLLVTTAAVTLLGLNRTESAYLAVINGEVRAALEADRALVLAQKAAIGVRGYAITGASQEKDNCRQALEQAEKQLAVLEACLEGDELKAVYRDMQAKFKEAKAAMLGLIALKDKSLELAAAGKDNRDAEVAVGEWVKQNGGKISGFLAATEDLNRQLSGRVQAETGRAGINVARTRSAAVLMAGMAILIGTAFAMYITLKIRRPILLLEARSAEIAAGDFTGQDLVVHNRDETGRLAAAFNEMAEVLRDVLKRLVSSSDQLAEAAGQLNAGAQQVASAANDTTTNITQVADGTQHAARMVQQVAEMAREMATHAEKGQVAAERAEKQIRVTGEVTEQIGTVVGSLQVASGQISQIVALITGITDKTNLLALNAAIEAARAGEHGRGFAVVAEEVRKLAGQSSQAAEEIGEIVRGIENEISQVVAAMAAARQEADRSLEVVAEAGGAFREINRRVGEVAEKMQDAAAVVQEISASVENVAAASQEQTATVEELSAAAAGLNELAESLKALAARFRFA</sequence>